<evidence type="ECO:0000313" key="1">
    <source>
        <dbReference type="EMBL" id="CAK5100960.1"/>
    </source>
</evidence>
<comment type="caution">
    <text evidence="1">The sequence shown here is derived from an EMBL/GenBank/DDBJ whole genome shotgun (WGS) entry which is preliminary data.</text>
</comment>
<protein>
    <submittedName>
        <fullName evidence="1">Uncharacterized protein</fullName>
    </submittedName>
</protein>
<dbReference type="EMBL" id="CAVMJV010000109">
    <property type="protein sequence ID" value="CAK5100960.1"/>
    <property type="molecule type" value="Genomic_DNA"/>
</dbReference>
<organism evidence="1 2">
    <name type="scientific">Meloidogyne enterolobii</name>
    <name type="common">Root-knot nematode worm</name>
    <name type="synonym">Meloidogyne mayaguensis</name>
    <dbReference type="NCBI Taxonomy" id="390850"/>
    <lineage>
        <taxon>Eukaryota</taxon>
        <taxon>Metazoa</taxon>
        <taxon>Ecdysozoa</taxon>
        <taxon>Nematoda</taxon>
        <taxon>Chromadorea</taxon>
        <taxon>Rhabditida</taxon>
        <taxon>Tylenchina</taxon>
        <taxon>Tylenchomorpha</taxon>
        <taxon>Tylenchoidea</taxon>
        <taxon>Meloidogynidae</taxon>
        <taxon>Meloidogyninae</taxon>
        <taxon>Meloidogyne</taxon>
    </lineage>
</organism>
<reference evidence="1" key="1">
    <citation type="submission" date="2023-11" db="EMBL/GenBank/DDBJ databases">
        <authorList>
            <person name="Poullet M."/>
        </authorList>
    </citation>
    <scope>NUCLEOTIDE SEQUENCE</scope>
    <source>
        <strain evidence="1">E1834</strain>
    </source>
</reference>
<keyword evidence="2" id="KW-1185">Reference proteome</keyword>
<name>A0ACB1ARV3_MELEN</name>
<dbReference type="Proteomes" id="UP001497535">
    <property type="component" value="Unassembled WGS sequence"/>
</dbReference>
<sequence length="107" mass="12407">MRLVNFMFLLLYVIFQLISFSSNPLKSLDHLLNPHRFQIRMLMSIIKFSDIPLALNQLISVFRRIPSKILIAHLSSALKSAQIPLSISFSDNTLSIQIVFFEKHQIH</sequence>
<gene>
    <name evidence="1" type="ORF">MENTE1834_LOCUS42178</name>
</gene>
<accession>A0ACB1ARV3</accession>
<evidence type="ECO:0000313" key="2">
    <source>
        <dbReference type="Proteomes" id="UP001497535"/>
    </source>
</evidence>
<proteinExistence type="predicted"/>